<proteinExistence type="predicted"/>
<protein>
    <submittedName>
        <fullName evidence="2">Uncharacterized protein</fullName>
    </submittedName>
</protein>
<feature type="region of interest" description="Disordered" evidence="1">
    <location>
        <begin position="1"/>
        <end position="87"/>
    </location>
</feature>
<sequence length="87" mass="9721">MNHSLSSKSSPVKQSPQISWATWDDKKSDDEDSDPTPIYHVENILQPALPTKQPHNWHSLVKSAAQQQSSNNATKTSEAMPKFDFGD</sequence>
<evidence type="ECO:0000313" key="2">
    <source>
        <dbReference type="EMBL" id="CAF4664004.1"/>
    </source>
</evidence>
<feature type="non-terminal residue" evidence="2">
    <location>
        <position position="87"/>
    </location>
</feature>
<feature type="compositionally biased region" description="Low complexity" evidence="1">
    <location>
        <begin position="1"/>
        <end position="19"/>
    </location>
</feature>
<evidence type="ECO:0000256" key="1">
    <source>
        <dbReference type="SAM" id="MobiDB-lite"/>
    </source>
</evidence>
<evidence type="ECO:0000313" key="3">
    <source>
        <dbReference type="Proteomes" id="UP000663866"/>
    </source>
</evidence>
<accession>A0A821G8R5</accession>
<gene>
    <name evidence="2" type="ORF">OVN521_LOCUS47194</name>
</gene>
<dbReference type="EMBL" id="CAJOBG010090573">
    <property type="protein sequence ID" value="CAF4664004.1"/>
    <property type="molecule type" value="Genomic_DNA"/>
</dbReference>
<feature type="non-terminal residue" evidence="2">
    <location>
        <position position="1"/>
    </location>
</feature>
<comment type="caution">
    <text evidence="2">The sequence shown here is derived from an EMBL/GenBank/DDBJ whole genome shotgun (WGS) entry which is preliminary data.</text>
</comment>
<reference evidence="2" key="1">
    <citation type="submission" date="2021-02" db="EMBL/GenBank/DDBJ databases">
        <authorList>
            <person name="Nowell W R."/>
        </authorList>
    </citation>
    <scope>NUCLEOTIDE SEQUENCE</scope>
</reference>
<name>A0A821G8R5_9BILA</name>
<feature type="compositionally biased region" description="Polar residues" evidence="1">
    <location>
        <begin position="64"/>
        <end position="77"/>
    </location>
</feature>
<dbReference type="AlphaFoldDB" id="A0A821G8R5"/>
<keyword evidence="3" id="KW-1185">Reference proteome</keyword>
<organism evidence="2 3">
    <name type="scientific">Rotaria magnacalcarata</name>
    <dbReference type="NCBI Taxonomy" id="392030"/>
    <lineage>
        <taxon>Eukaryota</taxon>
        <taxon>Metazoa</taxon>
        <taxon>Spiralia</taxon>
        <taxon>Gnathifera</taxon>
        <taxon>Rotifera</taxon>
        <taxon>Eurotatoria</taxon>
        <taxon>Bdelloidea</taxon>
        <taxon>Philodinida</taxon>
        <taxon>Philodinidae</taxon>
        <taxon>Rotaria</taxon>
    </lineage>
</organism>
<dbReference type="Proteomes" id="UP000663866">
    <property type="component" value="Unassembled WGS sequence"/>
</dbReference>